<dbReference type="SUPFAM" id="SSF48371">
    <property type="entry name" value="ARM repeat"/>
    <property type="match status" value="1"/>
</dbReference>
<evidence type="ECO:0000256" key="6">
    <source>
        <dbReference type="ARBA" id="ARBA00022679"/>
    </source>
</evidence>
<evidence type="ECO:0000256" key="4">
    <source>
        <dbReference type="ARBA" id="ARBA00022478"/>
    </source>
</evidence>
<accession>A0A7J7H2D0</accession>
<dbReference type="InterPro" id="IPR016024">
    <property type="entry name" value="ARM-type_fold"/>
</dbReference>
<dbReference type="Pfam" id="PF04997">
    <property type="entry name" value="RNA_pol_Rpb1_1"/>
    <property type="match status" value="1"/>
</dbReference>
<evidence type="ECO:0000256" key="10">
    <source>
        <dbReference type="ARBA" id="ARBA00023242"/>
    </source>
</evidence>
<comment type="caution">
    <text evidence="12">The sequence shown here is derived from an EMBL/GenBank/DDBJ whole genome shotgun (WGS) entry which is preliminary data.</text>
</comment>
<dbReference type="Gene3D" id="4.10.860.120">
    <property type="entry name" value="RNA polymerase II, clamp domain"/>
    <property type="match status" value="1"/>
</dbReference>
<proteinExistence type="predicted"/>
<evidence type="ECO:0000259" key="11">
    <source>
        <dbReference type="Pfam" id="PF04997"/>
    </source>
</evidence>
<dbReference type="Proteomes" id="UP000593564">
    <property type="component" value="Unassembled WGS sequence"/>
</dbReference>
<dbReference type="SUPFAM" id="SSF64484">
    <property type="entry name" value="beta and beta-prime subunits of DNA dependent RNA-polymerase"/>
    <property type="match status" value="1"/>
</dbReference>
<dbReference type="PANTHER" id="PTHR15651">
    <property type="entry name" value="ARMADILLO REPEAT-CONTAINING PROTEIN 8"/>
    <property type="match status" value="1"/>
</dbReference>
<gene>
    <name evidence="12" type="ORF">HYC85_016965</name>
</gene>
<dbReference type="GO" id="GO:0005737">
    <property type="term" value="C:cytoplasm"/>
    <property type="evidence" value="ECO:0007669"/>
    <property type="project" value="UniProtKB-SubCell"/>
</dbReference>
<sequence length="161" mass="17976">MYVLSNVASGNEFHKEAVTNQLFPQIGDNIQSIMIKLLQSNDSRLRTACVWTVVNLTFPSRPGAHSRVAKLQNACITSQLKDMLNDPCLDVKVRQMSVVQIEHSEMMERGKPKPGGLSDPRLGTIDQKIKCETCMANMAECPGHFGHLELAKPMFLIFLSF</sequence>
<evidence type="ECO:0000256" key="5">
    <source>
        <dbReference type="ARBA" id="ARBA00022490"/>
    </source>
</evidence>
<dbReference type="GO" id="GO:0006351">
    <property type="term" value="P:DNA-templated transcription"/>
    <property type="evidence" value="ECO:0007669"/>
    <property type="project" value="InterPro"/>
</dbReference>
<dbReference type="GO" id="GO:0005634">
    <property type="term" value="C:nucleus"/>
    <property type="evidence" value="ECO:0007669"/>
    <property type="project" value="UniProtKB-SubCell"/>
</dbReference>
<evidence type="ECO:0000256" key="7">
    <source>
        <dbReference type="ARBA" id="ARBA00022695"/>
    </source>
</evidence>
<dbReference type="InterPro" id="IPR044893">
    <property type="entry name" value="RNA_pol_Rpb1_clamp_domain"/>
</dbReference>
<keyword evidence="13" id="KW-1185">Reference proteome</keyword>
<keyword evidence="4" id="KW-0240">DNA-directed RNA polymerase</keyword>
<evidence type="ECO:0000256" key="3">
    <source>
        <dbReference type="ARBA" id="ARBA00012418"/>
    </source>
</evidence>
<evidence type="ECO:0000256" key="1">
    <source>
        <dbReference type="ARBA" id="ARBA00004123"/>
    </source>
</evidence>
<protein>
    <recommendedName>
        <fullName evidence="3">DNA-directed RNA polymerase</fullName>
        <ecNumber evidence="3">2.7.7.6</ecNumber>
    </recommendedName>
</protein>
<dbReference type="EC" id="2.7.7.6" evidence="3"/>
<reference evidence="13" key="1">
    <citation type="journal article" date="2020" name="Nat. Commun.">
        <title>Genome assembly of wild tea tree DASZ reveals pedigree and selection history of tea varieties.</title>
        <authorList>
            <person name="Zhang W."/>
            <person name="Zhang Y."/>
            <person name="Qiu H."/>
            <person name="Guo Y."/>
            <person name="Wan H."/>
            <person name="Zhang X."/>
            <person name="Scossa F."/>
            <person name="Alseekh S."/>
            <person name="Zhang Q."/>
            <person name="Wang P."/>
            <person name="Xu L."/>
            <person name="Schmidt M.H."/>
            <person name="Jia X."/>
            <person name="Li D."/>
            <person name="Zhu A."/>
            <person name="Guo F."/>
            <person name="Chen W."/>
            <person name="Ni D."/>
            <person name="Usadel B."/>
            <person name="Fernie A.R."/>
            <person name="Wen W."/>
        </authorList>
    </citation>
    <scope>NUCLEOTIDE SEQUENCE [LARGE SCALE GENOMIC DNA]</scope>
    <source>
        <strain evidence="13">cv. G240</strain>
    </source>
</reference>
<evidence type="ECO:0000256" key="8">
    <source>
        <dbReference type="ARBA" id="ARBA00022737"/>
    </source>
</evidence>
<reference evidence="12 13" key="2">
    <citation type="submission" date="2020-07" db="EMBL/GenBank/DDBJ databases">
        <title>Genome assembly of wild tea tree DASZ reveals pedigree and selection history of tea varieties.</title>
        <authorList>
            <person name="Zhang W."/>
        </authorList>
    </citation>
    <scope>NUCLEOTIDE SEQUENCE [LARGE SCALE GENOMIC DNA]</scope>
    <source>
        <strain evidence="13">cv. G240</strain>
        <tissue evidence="12">Leaf</tissue>
    </source>
</reference>
<keyword evidence="6" id="KW-0808">Transferase</keyword>
<keyword evidence="9" id="KW-0804">Transcription</keyword>
<feature type="domain" description="RNA polymerase Rpb1" evidence="11">
    <location>
        <begin position="92"/>
        <end position="157"/>
    </location>
</feature>
<dbReference type="GO" id="GO:0043161">
    <property type="term" value="P:proteasome-mediated ubiquitin-dependent protein catabolic process"/>
    <property type="evidence" value="ECO:0007669"/>
    <property type="project" value="TreeGrafter"/>
</dbReference>
<evidence type="ECO:0000256" key="2">
    <source>
        <dbReference type="ARBA" id="ARBA00004496"/>
    </source>
</evidence>
<keyword evidence="8" id="KW-0677">Repeat</keyword>
<dbReference type="GO" id="GO:0003677">
    <property type="term" value="F:DNA binding"/>
    <property type="evidence" value="ECO:0007669"/>
    <property type="project" value="InterPro"/>
</dbReference>
<dbReference type="InterPro" id="IPR007080">
    <property type="entry name" value="RNA_pol_Rpb1_1"/>
</dbReference>
<dbReference type="PANTHER" id="PTHR15651:SF7">
    <property type="entry name" value="ARMADILLO REPEAT-CONTAINING PROTEIN 8"/>
    <property type="match status" value="1"/>
</dbReference>
<name>A0A7J7H2D0_CAMSI</name>
<dbReference type="AlphaFoldDB" id="A0A7J7H2D0"/>
<dbReference type="EMBL" id="JACBKZ010000007">
    <property type="protein sequence ID" value="KAF5946737.1"/>
    <property type="molecule type" value="Genomic_DNA"/>
</dbReference>
<dbReference type="GO" id="GO:0003899">
    <property type="term" value="F:DNA-directed RNA polymerase activity"/>
    <property type="evidence" value="ECO:0007669"/>
    <property type="project" value="UniProtKB-EC"/>
</dbReference>
<evidence type="ECO:0000256" key="9">
    <source>
        <dbReference type="ARBA" id="ARBA00023163"/>
    </source>
</evidence>
<keyword evidence="10" id="KW-0539">Nucleus</keyword>
<dbReference type="GO" id="GO:0034657">
    <property type="term" value="C:GID complex"/>
    <property type="evidence" value="ECO:0007669"/>
    <property type="project" value="TreeGrafter"/>
</dbReference>
<dbReference type="InterPro" id="IPR038739">
    <property type="entry name" value="ARMC8/Vid28"/>
</dbReference>
<evidence type="ECO:0000313" key="12">
    <source>
        <dbReference type="EMBL" id="KAF5946737.1"/>
    </source>
</evidence>
<keyword evidence="7" id="KW-0548">Nucleotidyltransferase</keyword>
<organism evidence="12 13">
    <name type="scientific">Camellia sinensis</name>
    <name type="common">Tea plant</name>
    <name type="synonym">Thea sinensis</name>
    <dbReference type="NCBI Taxonomy" id="4442"/>
    <lineage>
        <taxon>Eukaryota</taxon>
        <taxon>Viridiplantae</taxon>
        <taxon>Streptophyta</taxon>
        <taxon>Embryophyta</taxon>
        <taxon>Tracheophyta</taxon>
        <taxon>Spermatophyta</taxon>
        <taxon>Magnoliopsida</taxon>
        <taxon>eudicotyledons</taxon>
        <taxon>Gunneridae</taxon>
        <taxon>Pentapetalae</taxon>
        <taxon>asterids</taxon>
        <taxon>Ericales</taxon>
        <taxon>Theaceae</taxon>
        <taxon>Camellia</taxon>
    </lineage>
</organism>
<comment type="subcellular location">
    <subcellularLocation>
        <location evidence="2">Cytoplasm</location>
    </subcellularLocation>
    <subcellularLocation>
        <location evidence="1">Nucleus</location>
    </subcellularLocation>
</comment>
<keyword evidence="5" id="KW-0963">Cytoplasm</keyword>
<evidence type="ECO:0000313" key="13">
    <source>
        <dbReference type="Proteomes" id="UP000593564"/>
    </source>
</evidence>
<dbReference type="GO" id="GO:0000428">
    <property type="term" value="C:DNA-directed RNA polymerase complex"/>
    <property type="evidence" value="ECO:0007669"/>
    <property type="project" value="UniProtKB-KW"/>
</dbReference>